<dbReference type="NCBIfam" id="TIGR00689">
    <property type="entry name" value="rpiB_lacA_lacB"/>
    <property type="match status" value="1"/>
</dbReference>
<feature type="binding site" evidence="3">
    <location>
        <begin position="67"/>
        <end position="71"/>
    </location>
    <ligand>
        <name>D-ribulose 5-phosphate</name>
        <dbReference type="ChEBI" id="CHEBI:58121"/>
    </ligand>
</feature>
<comment type="similarity">
    <text evidence="1">Belongs to the LacAB/RpiB family.</text>
</comment>
<reference evidence="4 5" key="1">
    <citation type="submission" date="2017-08" db="EMBL/GenBank/DDBJ databases">
        <title>Complete Genome Sequence of Mesoplasma chauliocola.</title>
        <authorList>
            <person name="Knight T.F.Jr."/>
            <person name="Citino T."/>
        </authorList>
    </citation>
    <scope>NUCLEOTIDE SEQUENCE [LARGE SCALE GENOMIC DNA]</scope>
    <source>
        <strain evidence="4 5">CHPA-2</strain>
    </source>
</reference>
<dbReference type="Gene3D" id="3.40.1400.10">
    <property type="entry name" value="Sugar-phosphate isomerase, RpiB/LacA/LacB"/>
    <property type="match status" value="1"/>
</dbReference>
<feature type="binding site" evidence="3">
    <location>
        <position position="137"/>
    </location>
    <ligand>
        <name>D-ribulose 5-phosphate</name>
        <dbReference type="ChEBI" id="CHEBI:58121"/>
    </ligand>
</feature>
<dbReference type="STRING" id="1336232.GCA_000518825_00543"/>
<dbReference type="InterPro" id="IPR003500">
    <property type="entry name" value="RpiB_LacA_LacB"/>
</dbReference>
<protein>
    <submittedName>
        <fullName evidence="4">Ribose 5-phosphate isomerase B</fullName>
    </submittedName>
</protein>
<keyword evidence="4" id="KW-0413">Isomerase</keyword>
<dbReference type="InterPro" id="IPR036569">
    <property type="entry name" value="RpiB_LacA_LacB_sf"/>
</dbReference>
<dbReference type="PANTHER" id="PTHR30345">
    <property type="entry name" value="RIBOSE-5-PHOSPHATE ISOMERASE B"/>
    <property type="match status" value="1"/>
</dbReference>
<dbReference type="NCBIfam" id="NF004051">
    <property type="entry name" value="PRK05571.1"/>
    <property type="match status" value="1"/>
</dbReference>
<feature type="active site" description="Proton donor" evidence="2">
    <location>
        <position position="99"/>
    </location>
</feature>
<feature type="binding site" evidence="3">
    <location>
        <position position="100"/>
    </location>
    <ligand>
        <name>D-ribulose 5-phosphate</name>
        <dbReference type="ChEBI" id="CHEBI:58121"/>
    </ligand>
</feature>
<dbReference type="GO" id="GO:0019316">
    <property type="term" value="P:D-allose catabolic process"/>
    <property type="evidence" value="ECO:0007669"/>
    <property type="project" value="TreeGrafter"/>
</dbReference>
<evidence type="ECO:0000256" key="3">
    <source>
        <dbReference type="PIRSR" id="PIRSR005384-2"/>
    </source>
</evidence>
<evidence type="ECO:0000256" key="2">
    <source>
        <dbReference type="PIRSR" id="PIRSR005384-1"/>
    </source>
</evidence>
<dbReference type="Proteomes" id="UP000232229">
    <property type="component" value="Chromosome"/>
</dbReference>
<dbReference type="PANTHER" id="PTHR30345:SF0">
    <property type="entry name" value="DNA DAMAGE-REPAIR_TOLERATION PROTEIN DRT102"/>
    <property type="match status" value="1"/>
</dbReference>
<dbReference type="AlphaFoldDB" id="A0A249SMG8"/>
<evidence type="ECO:0000313" key="4">
    <source>
        <dbReference type="EMBL" id="ASZ08865.1"/>
    </source>
</evidence>
<keyword evidence="5" id="KW-1185">Reference proteome</keyword>
<proteinExistence type="inferred from homology"/>
<feature type="binding site" evidence="3">
    <location>
        <position position="133"/>
    </location>
    <ligand>
        <name>D-ribulose 5-phosphate</name>
        <dbReference type="ChEBI" id="CHEBI:58121"/>
    </ligand>
</feature>
<evidence type="ECO:0000313" key="5">
    <source>
        <dbReference type="Proteomes" id="UP000232229"/>
    </source>
</evidence>
<evidence type="ECO:0000256" key="1">
    <source>
        <dbReference type="ARBA" id="ARBA00008754"/>
    </source>
</evidence>
<feature type="binding site" evidence="3">
    <location>
        <position position="110"/>
    </location>
    <ligand>
        <name>D-ribulose 5-phosphate</name>
        <dbReference type="ChEBI" id="CHEBI:58121"/>
    </ligand>
</feature>
<dbReference type="RefSeq" id="WP_027875754.1">
    <property type="nucleotide sequence ID" value="NZ_CP023173.1"/>
</dbReference>
<dbReference type="GO" id="GO:0009052">
    <property type="term" value="P:pentose-phosphate shunt, non-oxidative branch"/>
    <property type="evidence" value="ECO:0007669"/>
    <property type="project" value="TreeGrafter"/>
</dbReference>
<sequence length="146" mass="15613">MGKIFIANDHTAIEMKNAIKNHLISKGYEVVDLGNNDGQSCNYANIGITLAEAVVAEKDSKGIALCGTGIGISIAANKVQGARAGLVYEVQTAELTRQHNNANILATGARLIASEKAILLVDTFLNTKFEGGRHQERVGTLDEYNK</sequence>
<dbReference type="SUPFAM" id="SSF89623">
    <property type="entry name" value="Ribose/Galactose isomerase RpiB/AlsB"/>
    <property type="match status" value="1"/>
</dbReference>
<gene>
    <name evidence="4" type="ORF">CK556_00600</name>
</gene>
<feature type="binding site" evidence="3">
    <location>
        <begin position="9"/>
        <end position="10"/>
    </location>
    <ligand>
        <name>D-ribulose 5-phosphate</name>
        <dbReference type="ChEBI" id="CHEBI:58121"/>
    </ligand>
</feature>
<organism evidence="4 5">
    <name type="scientific">Mesoplasma chauliocola</name>
    <dbReference type="NCBI Taxonomy" id="216427"/>
    <lineage>
        <taxon>Bacteria</taxon>
        <taxon>Bacillati</taxon>
        <taxon>Mycoplasmatota</taxon>
        <taxon>Mollicutes</taxon>
        <taxon>Entomoplasmatales</taxon>
        <taxon>Entomoplasmataceae</taxon>
        <taxon>Mesoplasma</taxon>
    </lineage>
</organism>
<dbReference type="PIRSF" id="PIRSF005384">
    <property type="entry name" value="RpiB_LacA_B"/>
    <property type="match status" value="1"/>
</dbReference>
<dbReference type="KEGG" id="mchc:CK556_00600"/>
<feature type="active site" description="Proton acceptor" evidence="2">
    <location>
        <position position="66"/>
    </location>
</feature>
<dbReference type="GO" id="GO:0004751">
    <property type="term" value="F:ribose-5-phosphate isomerase activity"/>
    <property type="evidence" value="ECO:0007669"/>
    <property type="project" value="TreeGrafter"/>
</dbReference>
<dbReference type="EMBL" id="CP023173">
    <property type="protein sequence ID" value="ASZ08865.1"/>
    <property type="molecule type" value="Genomic_DNA"/>
</dbReference>
<name>A0A249SMG8_9MOLU</name>
<accession>A0A249SMG8</accession>
<dbReference type="Pfam" id="PF02502">
    <property type="entry name" value="LacAB_rpiB"/>
    <property type="match status" value="1"/>
</dbReference>